<name>A0A518BS16_9BACT</name>
<evidence type="ECO:0000313" key="6">
    <source>
        <dbReference type="Proteomes" id="UP000316921"/>
    </source>
</evidence>
<dbReference type="Pfam" id="PF08126">
    <property type="entry name" value="Propeptide_C25"/>
    <property type="match status" value="1"/>
</dbReference>
<accession>A0A518BS16</accession>
<feature type="signal peptide" evidence="2">
    <location>
        <begin position="1"/>
        <end position="21"/>
    </location>
</feature>
<protein>
    <submittedName>
        <fullName evidence="5">Gingipain R2</fullName>
        <ecNumber evidence="5">3.4.22.37</ecNumber>
    </submittedName>
</protein>
<evidence type="ECO:0000259" key="3">
    <source>
        <dbReference type="Pfam" id="PF01364"/>
    </source>
</evidence>
<dbReference type="EMBL" id="CP036287">
    <property type="protein sequence ID" value="QDU69772.1"/>
    <property type="molecule type" value="Genomic_DNA"/>
</dbReference>
<dbReference type="KEGG" id="pbap:Pla133_48940"/>
<evidence type="ECO:0000259" key="4">
    <source>
        <dbReference type="Pfam" id="PF08126"/>
    </source>
</evidence>
<dbReference type="Gene3D" id="3.40.50.10390">
    <property type="entry name" value="Gingipain r, domain 1"/>
    <property type="match status" value="1"/>
</dbReference>
<organism evidence="5 6">
    <name type="scientific">Engelhardtia mirabilis</name>
    <dbReference type="NCBI Taxonomy" id="2528011"/>
    <lineage>
        <taxon>Bacteria</taxon>
        <taxon>Pseudomonadati</taxon>
        <taxon>Planctomycetota</taxon>
        <taxon>Planctomycetia</taxon>
        <taxon>Planctomycetia incertae sedis</taxon>
        <taxon>Engelhardtia</taxon>
    </lineage>
</organism>
<dbReference type="InterPro" id="IPR038490">
    <property type="entry name" value="Gingipain_propep_sf"/>
</dbReference>
<keyword evidence="1 2" id="KW-0732">Signal</keyword>
<dbReference type="Gene3D" id="3.40.50.1460">
    <property type="match status" value="1"/>
</dbReference>
<evidence type="ECO:0000313" key="5">
    <source>
        <dbReference type="EMBL" id="QDU69772.1"/>
    </source>
</evidence>
<keyword evidence="5" id="KW-0378">Hydrolase</keyword>
<dbReference type="RefSeq" id="WP_145069983.1">
    <property type="nucleotide sequence ID" value="NZ_CP036287.1"/>
</dbReference>
<proteinExistence type="predicted"/>
<dbReference type="GO" id="GO:0006508">
    <property type="term" value="P:proteolysis"/>
    <property type="evidence" value="ECO:0007669"/>
    <property type="project" value="InterPro"/>
</dbReference>
<gene>
    <name evidence="5" type="primary">rgpB_2</name>
    <name evidence="5" type="ORF">Pla133_48940</name>
</gene>
<dbReference type="AlphaFoldDB" id="A0A518BS16"/>
<dbReference type="InterPro" id="IPR029031">
    <property type="entry name" value="Gingipain_N_sf"/>
</dbReference>
<keyword evidence="6" id="KW-1185">Reference proteome</keyword>
<sequence precursor="true">MNTRAFLTFSAPLALAGAAAAQQTWVPLVAGVPAGKPAELRFVPGASNTFSTTLELEIFGYWSEPVVGPDNVAYRRLTFPGMGELGQTGAPELPAMRTRLAVATDVMDTTLLGVSVAPGDQQSFSMTLYPEPIPALDGGDPGPGDPNGSPEVFQKDAAIYATNASFPTLDGTPIAPVRKTFGAIPTSLVELFPVDYNPVAKKLVVNRLTTYSFRHEGTPVVAPPLTLDKLALAEASCPNWPTAAPWIQGNSTSYDGRYLIVTPEAYLDALETFIQYRKSTGYAVTVITLESLPFVTCGEIRGAIDTWYQAGAANFDHYCLLVGDVDVIPFCPSATPGLIDGDDRYGSPGGIGDLDEEVFVGRLSVDNAAGVTHQTTKIIDYETDATATHDYGDVVLVAHKEDAPGKYVGAQEEVANAAYVVQPSFVKRYGSVFGVDNTDVLADIDMNVGLVAYRGHGSTNTWSGWNLTGENFHKDSIGPLTNSQRPVVWSFSCTNANLNWSDCIAETWLEASDGAVAHYGSTVASGTSKNHTLDKKMFEAVFTHGLTTHGQAIAWAEDQMELLHPNSTWQNAWMYLLLGDPAMKVRRNKPKQLDLVLPPVVPVCPIGSPCFLTVQVVDGGGNPLPGVLVTAYKESFPPGGPDEIFFTGYTGTGGTTVVPGPTELGSINVTGRDDDGNVVTEVTAVESGAFTSLGNSLPGGFGAAALTSTSTLDAGTPVTLSLSHAAPNSPGLMAVGFVDSAVPLFGGIVHPLPSALDVPVTTNFQGEWTYDIPLWPGGLPPGLKLYWQVGMLDFGAVQDVALSNALRSTQP</sequence>
<dbReference type="Pfam" id="PF01364">
    <property type="entry name" value="Peptidase_C25"/>
    <property type="match status" value="1"/>
</dbReference>
<dbReference type="InterPro" id="IPR029030">
    <property type="entry name" value="Caspase-like_dom_sf"/>
</dbReference>
<dbReference type="EC" id="3.4.22.37" evidence="5"/>
<feature type="domain" description="Gingipain propeptide" evidence="4">
    <location>
        <begin position="73"/>
        <end position="206"/>
    </location>
</feature>
<dbReference type="Gene3D" id="2.60.40.3800">
    <property type="match status" value="1"/>
</dbReference>
<dbReference type="InterPro" id="IPR012600">
    <property type="entry name" value="Propeptide_C25"/>
</dbReference>
<dbReference type="GO" id="GO:0004197">
    <property type="term" value="F:cysteine-type endopeptidase activity"/>
    <property type="evidence" value="ECO:0007669"/>
    <property type="project" value="InterPro"/>
</dbReference>
<evidence type="ECO:0000256" key="2">
    <source>
        <dbReference type="SAM" id="SignalP"/>
    </source>
</evidence>
<dbReference type="SUPFAM" id="SSF52129">
    <property type="entry name" value="Caspase-like"/>
    <property type="match status" value="1"/>
</dbReference>
<feature type="domain" description="Gingipain" evidence="3">
    <location>
        <begin position="258"/>
        <end position="585"/>
    </location>
</feature>
<dbReference type="InterPro" id="IPR001769">
    <property type="entry name" value="Gingipain"/>
</dbReference>
<evidence type="ECO:0000256" key="1">
    <source>
        <dbReference type="ARBA" id="ARBA00022729"/>
    </source>
</evidence>
<reference evidence="5 6" key="1">
    <citation type="submission" date="2019-02" db="EMBL/GenBank/DDBJ databases">
        <title>Deep-cultivation of Planctomycetes and their phenomic and genomic characterization uncovers novel biology.</title>
        <authorList>
            <person name="Wiegand S."/>
            <person name="Jogler M."/>
            <person name="Boedeker C."/>
            <person name="Pinto D."/>
            <person name="Vollmers J."/>
            <person name="Rivas-Marin E."/>
            <person name="Kohn T."/>
            <person name="Peeters S.H."/>
            <person name="Heuer A."/>
            <person name="Rast P."/>
            <person name="Oberbeckmann S."/>
            <person name="Bunk B."/>
            <person name="Jeske O."/>
            <person name="Meyerdierks A."/>
            <person name="Storesund J.E."/>
            <person name="Kallscheuer N."/>
            <person name="Luecker S."/>
            <person name="Lage O.M."/>
            <person name="Pohl T."/>
            <person name="Merkel B.J."/>
            <person name="Hornburger P."/>
            <person name="Mueller R.-W."/>
            <person name="Bruemmer F."/>
            <person name="Labrenz M."/>
            <person name="Spormann A.M."/>
            <person name="Op den Camp H."/>
            <person name="Overmann J."/>
            <person name="Amann R."/>
            <person name="Jetten M.S.M."/>
            <person name="Mascher T."/>
            <person name="Medema M.H."/>
            <person name="Devos D.P."/>
            <person name="Kaster A.-K."/>
            <person name="Ovreas L."/>
            <person name="Rohde M."/>
            <person name="Galperin M.Y."/>
            <person name="Jogler C."/>
        </authorList>
    </citation>
    <scope>NUCLEOTIDE SEQUENCE [LARGE SCALE GENOMIC DNA]</scope>
    <source>
        <strain evidence="5 6">Pla133</strain>
    </source>
</reference>
<feature type="chain" id="PRO_5022184709" evidence="2">
    <location>
        <begin position="22"/>
        <end position="811"/>
    </location>
</feature>
<dbReference type="Proteomes" id="UP000316921">
    <property type="component" value="Chromosome"/>
</dbReference>